<dbReference type="Proteomes" id="UP000024635">
    <property type="component" value="Unassembled WGS sequence"/>
</dbReference>
<protein>
    <submittedName>
        <fullName evidence="1">Uncharacterized protein</fullName>
    </submittedName>
</protein>
<sequence>MKKLTEWNVYGCNGGKMVELNVDIQKKINQKGRVSISQCSKILKVDGVLFGEGVPERPNKIYAIKASRIDGRAVIQASLEFCTTDTQKRNSRALLIRPATVGANRFCTPESEAASHHLRSTADQLDSAILGRDLDCV</sequence>
<dbReference type="AlphaFoldDB" id="A0A016TZY6"/>
<gene>
    <name evidence="1" type="primary">Acey_s0065.g3638</name>
    <name evidence="1" type="ORF">Y032_0065g3638</name>
</gene>
<dbReference type="EMBL" id="JARK01001401">
    <property type="protein sequence ID" value="EYC08599.1"/>
    <property type="molecule type" value="Genomic_DNA"/>
</dbReference>
<name>A0A016TZY6_9BILA</name>
<organism evidence="1 2">
    <name type="scientific">Ancylostoma ceylanicum</name>
    <dbReference type="NCBI Taxonomy" id="53326"/>
    <lineage>
        <taxon>Eukaryota</taxon>
        <taxon>Metazoa</taxon>
        <taxon>Ecdysozoa</taxon>
        <taxon>Nematoda</taxon>
        <taxon>Chromadorea</taxon>
        <taxon>Rhabditida</taxon>
        <taxon>Rhabditina</taxon>
        <taxon>Rhabditomorpha</taxon>
        <taxon>Strongyloidea</taxon>
        <taxon>Ancylostomatidae</taxon>
        <taxon>Ancylostomatinae</taxon>
        <taxon>Ancylostoma</taxon>
    </lineage>
</organism>
<accession>A0A016TZY6</accession>
<proteinExistence type="predicted"/>
<comment type="caution">
    <text evidence="1">The sequence shown here is derived from an EMBL/GenBank/DDBJ whole genome shotgun (WGS) entry which is preliminary data.</text>
</comment>
<evidence type="ECO:0000313" key="2">
    <source>
        <dbReference type="Proteomes" id="UP000024635"/>
    </source>
</evidence>
<keyword evidence="2" id="KW-1185">Reference proteome</keyword>
<evidence type="ECO:0000313" key="1">
    <source>
        <dbReference type="EMBL" id="EYC08599.1"/>
    </source>
</evidence>
<reference evidence="2" key="1">
    <citation type="journal article" date="2015" name="Nat. Genet.">
        <title>The genome and transcriptome of the zoonotic hookworm Ancylostoma ceylanicum identify infection-specific gene families.</title>
        <authorList>
            <person name="Schwarz E.M."/>
            <person name="Hu Y."/>
            <person name="Antoshechkin I."/>
            <person name="Miller M.M."/>
            <person name="Sternberg P.W."/>
            <person name="Aroian R.V."/>
        </authorList>
    </citation>
    <scope>NUCLEOTIDE SEQUENCE</scope>
    <source>
        <strain evidence="2">HY135</strain>
    </source>
</reference>